<keyword evidence="4" id="KW-0238">DNA-binding</keyword>
<dbReference type="InterPro" id="IPR000835">
    <property type="entry name" value="HTH_MarR-typ"/>
</dbReference>
<dbReference type="GO" id="GO:0003700">
    <property type="term" value="F:DNA-binding transcription factor activity"/>
    <property type="evidence" value="ECO:0007669"/>
    <property type="project" value="InterPro"/>
</dbReference>
<dbReference type="STRING" id="857265.WG78_12365"/>
<dbReference type="AlphaFoldDB" id="A0A0N0XI97"/>
<protein>
    <submittedName>
        <fullName evidence="7">Organic hydroperoxide resistance transcriptional regulator</fullName>
    </submittedName>
</protein>
<feature type="domain" description="HTH marR-type" evidence="6">
    <location>
        <begin position="13"/>
        <end position="150"/>
    </location>
</feature>
<dbReference type="GO" id="GO:0006950">
    <property type="term" value="P:response to stress"/>
    <property type="evidence" value="ECO:0007669"/>
    <property type="project" value="TreeGrafter"/>
</dbReference>
<keyword evidence="8" id="KW-1185">Reference proteome</keyword>
<dbReference type="SUPFAM" id="SSF46785">
    <property type="entry name" value="Winged helix' DNA-binding domain"/>
    <property type="match status" value="1"/>
</dbReference>
<dbReference type="FunFam" id="1.10.10.10:FF:000163">
    <property type="entry name" value="MarR family transcriptional regulator"/>
    <property type="match status" value="1"/>
</dbReference>
<accession>A0A0N0XI97</accession>
<dbReference type="Gene3D" id="1.10.10.10">
    <property type="entry name" value="Winged helix-like DNA-binding domain superfamily/Winged helix DNA-binding domain"/>
    <property type="match status" value="1"/>
</dbReference>
<evidence type="ECO:0000256" key="1">
    <source>
        <dbReference type="ARBA" id="ARBA00004496"/>
    </source>
</evidence>
<dbReference type="InterPro" id="IPR036390">
    <property type="entry name" value="WH_DNA-bd_sf"/>
</dbReference>
<dbReference type="Pfam" id="PF22381">
    <property type="entry name" value="Staph_reg_Sar_Rot"/>
    <property type="match status" value="1"/>
</dbReference>
<organism evidence="7 8">
    <name type="scientific">Amantichitinum ursilacus</name>
    <dbReference type="NCBI Taxonomy" id="857265"/>
    <lineage>
        <taxon>Bacteria</taxon>
        <taxon>Pseudomonadati</taxon>
        <taxon>Pseudomonadota</taxon>
        <taxon>Betaproteobacteria</taxon>
        <taxon>Neisseriales</taxon>
        <taxon>Chitinibacteraceae</taxon>
        <taxon>Amantichitinum</taxon>
    </lineage>
</organism>
<dbReference type="OrthoDB" id="9806864at2"/>
<evidence type="ECO:0000313" key="7">
    <source>
        <dbReference type="EMBL" id="KPC52639.1"/>
    </source>
</evidence>
<evidence type="ECO:0000256" key="2">
    <source>
        <dbReference type="ARBA" id="ARBA00022490"/>
    </source>
</evidence>
<proteinExistence type="predicted"/>
<dbReference type="PROSITE" id="PS50995">
    <property type="entry name" value="HTH_MARR_2"/>
    <property type="match status" value="1"/>
</dbReference>
<comment type="caution">
    <text evidence="7">The sequence shown here is derived from an EMBL/GenBank/DDBJ whole genome shotgun (WGS) entry which is preliminary data.</text>
</comment>
<dbReference type="PANTHER" id="PTHR33164">
    <property type="entry name" value="TRANSCRIPTIONAL REGULATOR, MARR FAMILY"/>
    <property type="match status" value="1"/>
</dbReference>
<keyword evidence="5" id="KW-0804">Transcription</keyword>
<dbReference type="InterPro" id="IPR055166">
    <property type="entry name" value="Transc_reg_Sar_Rot_HTH"/>
</dbReference>
<gene>
    <name evidence="7" type="primary">ohrR</name>
    <name evidence="7" type="ORF">WG78_12365</name>
</gene>
<dbReference type="RefSeq" id="WP_053938118.1">
    <property type="nucleotide sequence ID" value="NZ_LAQT01000009.1"/>
</dbReference>
<dbReference type="PANTHER" id="PTHR33164:SF5">
    <property type="entry name" value="ORGANIC HYDROPEROXIDE RESISTANCE TRANSCRIPTIONAL REGULATOR"/>
    <property type="match status" value="1"/>
</dbReference>
<dbReference type="GO" id="GO:0003677">
    <property type="term" value="F:DNA binding"/>
    <property type="evidence" value="ECO:0007669"/>
    <property type="project" value="UniProtKB-KW"/>
</dbReference>
<name>A0A0N0XI97_9NEIS</name>
<evidence type="ECO:0000256" key="5">
    <source>
        <dbReference type="ARBA" id="ARBA00023163"/>
    </source>
</evidence>
<dbReference type="InterPro" id="IPR039422">
    <property type="entry name" value="MarR/SlyA-like"/>
</dbReference>
<reference evidence="7 8" key="1">
    <citation type="submission" date="2015-07" db="EMBL/GenBank/DDBJ databases">
        <title>Draft genome sequence of the Amantichitinum ursilacus IGB-41, a new chitin-degrading bacterium.</title>
        <authorList>
            <person name="Kirstahler P."/>
            <person name="Guenther M."/>
            <person name="Grumaz C."/>
            <person name="Rupp S."/>
            <person name="Zibek S."/>
            <person name="Sohn K."/>
        </authorList>
    </citation>
    <scope>NUCLEOTIDE SEQUENCE [LARGE SCALE GENOMIC DNA]</scope>
    <source>
        <strain evidence="7 8">IGB-41</strain>
    </source>
</reference>
<comment type="subcellular location">
    <subcellularLocation>
        <location evidence="1">Cytoplasm</location>
    </subcellularLocation>
</comment>
<keyword evidence="3" id="KW-0805">Transcription regulation</keyword>
<evidence type="ECO:0000259" key="6">
    <source>
        <dbReference type="PROSITE" id="PS50995"/>
    </source>
</evidence>
<keyword evidence="2" id="KW-0963">Cytoplasm</keyword>
<evidence type="ECO:0000256" key="4">
    <source>
        <dbReference type="ARBA" id="ARBA00023125"/>
    </source>
</evidence>
<dbReference type="PATRIC" id="fig|857265.3.peg.2550"/>
<dbReference type="SMART" id="SM00347">
    <property type="entry name" value="HTH_MARR"/>
    <property type="match status" value="1"/>
</dbReference>
<dbReference type="EMBL" id="LAQT01000009">
    <property type="protein sequence ID" value="KPC52639.1"/>
    <property type="molecule type" value="Genomic_DNA"/>
</dbReference>
<dbReference type="Proteomes" id="UP000037939">
    <property type="component" value="Unassembled WGS sequence"/>
</dbReference>
<evidence type="ECO:0000256" key="3">
    <source>
        <dbReference type="ARBA" id="ARBA00023015"/>
    </source>
</evidence>
<sequence length="161" mass="18224">MTQPNPADPLSLEQQLCFPLYAASNMLTRLYRPLLDELGLTYPQYLVLMALWQNAPQSVGELGRLLHLDSGTLTPLLKRMQQNDLVTRERDPDDERRVVINLTARAREMKTQAASIPARLICAFPMPADDIVTLRAQLQDFVQVLAQADPRQRDHSNENGC</sequence>
<evidence type="ECO:0000313" key="8">
    <source>
        <dbReference type="Proteomes" id="UP000037939"/>
    </source>
</evidence>
<dbReference type="InterPro" id="IPR036388">
    <property type="entry name" value="WH-like_DNA-bd_sf"/>
</dbReference>
<dbReference type="GO" id="GO:0005737">
    <property type="term" value="C:cytoplasm"/>
    <property type="evidence" value="ECO:0007669"/>
    <property type="project" value="UniProtKB-SubCell"/>
</dbReference>